<dbReference type="PANTHER" id="PTHR11808:SF15">
    <property type="entry name" value="CYSTATHIONINE GAMMA-LYASE"/>
    <property type="match status" value="1"/>
</dbReference>
<reference evidence="6 7" key="1">
    <citation type="journal article" date="2015" name="Stand. Genomic Sci.">
        <title>Genomic Encyclopedia of Bacterial and Archaeal Type Strains, Phase III: the genomes of soil and plant-associated and newly described type strains.</title>
        <authorList>
            <person name="Whitman W.B."/>
            <person name="Woyke T."/>
            <person name="Klenk H.P."/>
            <person name="Zhou Y."/>
            <person name="Lilburn T.G."/>
            <person name="Beck B.J."/>
            <person name="De Vos P."/>
            <person name="Vandamme P."/>
            <person name="Eisen J.A."/>
            <person name="Garrity G."/>
            <person name="Hugenholtz P."/>
            <person name="Kyrpides N.C."/>
        </authorList>
    </citation>
    <scope>NUCLEOTIDE SEQUENCE [LARGE SCALE GENOMIC DNA]</scope>
    <source>
        <strain evidence="6 7">CGMCC 1.7271</strain>
    </source>
</reference>
<dbReference type="InterPro" id="IPR015422">
    <property type="entry name" value="PyrdxlP-dep_Trfase_small"/>
</dbReference>
<dbReference type="RefSeq" id="WP_144888240.1">
    <property type="nucleotide sequence ID" value="NZ_VLLE01000006.1"/>
</dbReference>
<dbReference type="InterPro" id="IPR054542">
    <property type="entry name" value="Cys_met_metab_PP"/>
</dbReference>
<dbReference type="PANTHER" id="PTHR11808">
    <property type="entry name" value="TRANS-SULFURATION ENZYME FAMILY MEMBER"/>
    <property type="match status" value="1"/>
</dbReference>
<dbReference type="GO" id="GO:0004123">
    <property type="term" value="F:cystathionine gamma-lyase activity"/>
    <property type="evidence" value="ECO:0007669"/>
    <property type="project" value="TreeGrafter"/>
</dbReference>
<evidence type="ECO:0000256" key="3">
    <source>
        <dbReference type="ARBA" id="ARBA00022898"/>
    </source>
</evidence>
<dbReference type="FunFam" id="3.40.640.10:FF:000046">
    <property type="entry name" value="Cystathionine gamma-lyase"/>
    <property type="match status" value="1"/>
</dbReference>
<evidence type="ECO:0000313" key="6">
    <source>
        <dbReference type="EMBL" id="TWI79457.1"/>
    </source>
</evidence>
<comment type="similarity">
    <text evidence="2 5">Belongs to the trans-sulfuration enzymes family.</text>
</comment>
<accession>A0A562SDW4</accession>
<keyword evidence="3 4" id="KW-0663">Pyridoxal phosphate</keyword>
<evidence type="ECO:0000256" key="5">
    <source>
        <dbReference type="RuleBase" id="RU362118"/>
    </source>
</evidence>
<dbReference type="GO" id="GO:0005737">
    <property type="term" value="C:cytoplasm"/>
    <property type="evidence" value="ECO:0007669"/>
    <property type="project" value="TreeGrafter"/>
</dbReference>
<dbReference type="OrthoDB" id="634606at2"/>
<sequence length="375" mass="41115">MEFSTRIIHEDNIEDGSGAVMSPIILSTTFERGEDGISYPGGYFYSRYDNPNRHALENKLAKMENGAACVSFASGLAAATNVFQSLKSGDHIIIPDDTYFSIRSILDQMFGAFGISYTLVDMTDHAGVENAIQPNTVLIWMETPSNPSLKITDIEAIVRIAKKHNCFTVADNTWATPFYTKPTDLGVDITLHSTTKYLGGHSDILGGALIFKETNERYERIRAFQKLGGAVPSPYDCWLLCRSLTTFVARMPIHSNNAMQLASYLETHPKIERVLYPGLPSHPQHSVAAKQMQNGYGGMLSILVKGDRAAALQLAGELKLFTHATSLGGVESLIEHRKSIEGDASPTADNLLRISVGIEDIKDLIADFAQALEKI</sequence>
<dbReference type="InterPro" id="IPR015424">
    <property type="entry name" value="PyrdxlP-dep_Trfase"/>
</dbReference>
<evidence type="ECO:0000256" key="2">
    <source>
        <dbReference type="ARBA" id="ARBA00009077"/>
    </source>
</evidence>
<keyword evidence="7" id="KW-1185">Reference proteome</keyword>
<evidence type="ECO:0000256" key="4">
    <source>
        <dbReference type="PIRSR" id="PIRSR001434-2"/>
    </source>
</evidence>
<dbReference type="GO" id="GO:0019346">
    <property type="term" value="P:transsulfuration"/>
    <property type="evidence" value="ECO:0007669"/>
    <property type="project" value="InterPro"/>
</dbReference>
<dbReference type="GO" id="GO:0019343">
    <property type="term" value="P:cysteine biosynthetic process via cystathionine"/>
    <property type="evidence" value="ECO:0007669"/>
    <property type="project" value="TreeGrafter"/>
</dbReference>
<dbReference type="EMBL" id="VLLE01000006">
    <property type="protein sequence ID" value="TWI79457.1"/>
    <property type="molecule type" value="Genomic_DNA"/>
</dbReference>
<dbReference type="Pfam" id="PF01053">
    <property type="entry name" value="Cys_Met_Meta_PP"/>
    <property type="match status" value="1"/>
</dbReference>
<dbReference type="Gene3D" id="3.90.1150.10">
    <property type="entry name" value="Aspartate Aminotransferase, domain 1"/>
    <property type="match status" value="1"/>
</dbReference>
<comment type="caution">
    <text evidence="6">The sequence shown here is derived from an EMBL/GenBank/DDBJ whole genome shotgun (WGS) entry which is preliminary data.</text>
</comment>
<evidence type="ECO:0000313" key="7">
    <source>
        <dbReference type="Proteomes" id="UP000316167"/>
    </source>
</evidence>
<comment type="cofactor">
    <cofactor evidence="1 5">
        <name>pyridoxal 5'-phosphate</name>
        <dbReference type="ChEBI" id="CHEBI:597326"/>
    </cofactor>
</comment>
<dbReference type="InterPro" id="IPR000277">
    <property type="entry name" value="Cys/Met-Metab_PyrdxlP-dep_enz"/>
</dbReference>
<dbReference type="Gene3D" id="3.40.640.10">
    <property type="entry name" value="Type I PLP-dependent aspartate aminotransferase-like (Major domain)"/>
    <property type="match status" value="1"/>
</dbReference>
<dbReference type="SUPFAM" id="SSF53383">
    <property type="entry name" value="PLP-dependent transferases"/>
    <property type="match status" value="1"/>
</dbReference>
<dbReference type="PIRSF" id="PIRSF001434">
    <property type="entry name" value="CGS"/>
    <property type="match status" value="1"/>
</dbReference>
<organism evidence="6 7">
    <name type="scientific">Lacibacter cauensis</name>
    <dbReference type="NCBI Taxonomy" id="510947"/>
    <lineage>
        <taxon>Bacteria</taxon>
        <taxon>Pseudomonadati</taxon>
        <taxon>Bacteroidota</taxon>
        <taxon>Chitinophagia</taxon>
        <taxon>Chitinophagales</taxon>
        <taxon>Chitinophagaceae</taxon>
        <taxon>Lacibacter</taxon>
    </lineage>
</organism>
<dbReference type="AlphaFoldDB" id="A0A562SDW4"/>
<proteinExistence type="inferred from homology"/>
<dbReference type="CDD" id="cd00614">
    <property type="entry name" value="CGS_like"/>
    <property type="match status" value="1"/>
</dbReference>
<protein>
    <submittedName>
        <fullName evidence="6">Cystathionine gamma-synthase</fullName>
    </submittedName>
</protein>
<dbReference type="InterPro" id="IPR015421">
    <property type="entry name" value="PyrdxlP-dep_Trfase_major"/>
</dbReference>
<dbReference type="PROSITE" id="PS00868">
    <property type="entry name" value="CYS_MET_METAB_PP"/>
    <property type="match status" value="1"/>
</dbReference>
<dbReference type="Proteomes" id="UP000316167">
    <property type="component" value="Unassembled WGS sequence"/>
</dbReference>
<name>A0A562SDW4_9BACT</name>
<feature type="modified residue" description="N6-(pyridoxal phosphate)lysine" evidence="4">
    <location>
        <position position="196"/>
    </location>
</feature>
<gene>
    <name evidence="6" type="ORF">IQ13_3862</name>
</gene>
<dbReference type="GO" id="GO:0030170">
    <property type="term" value="F:pyridoxal phosphate binding"/>
    <property type="evidence" value="ECO:0007669"/>
    <property type="project" value="InterPro"/>
</dbReference>
<evidence type="ECO:0000256" key="1">
    <source>
        <dbReference type="ARBA" id="ARBA00001933"/>
    </source>
</evidence>